<protein>
    <submittedName>
        <fullName evidence="7">YihY/virulence factor BrkB family protein</fullName>
    </submittedName>
</protein>
<keyword evidence="4 6" id="KW-1133">Transmembrane helix</keyword>
<comment type="caution">
    <text evidence="7">The sequence shown here is derived from an EMBL/GenBank/DDBJ whole genome shotgun (WGS) entry which is preliminary data.</text>
</comment>
<evidence type="ECO:0000256" key="1">
    <source>
        <dbReference type="ARBA" id="ARBA00004651"/>
    </source>
</evidence>
<dbReference type="RefSeq" id="WP_230552079.1">
    <property type="nucleotide sequence ID" value="NZ_JAJISD010000008.1"/>
</dbReference>
<dbReference type="Proteomes" id="UP001198862">
    <property type="component" value="Unassembled WGS sequence"/>
</dbReference>
<feature type="transmembrane region" description="Helical" evidence="6">
    <location>
        <begin position="243"/>
        <end position="268"/>
    </location>
</feature>
<comment type="subcellular location">
    <subcellularLocation>
        <location evidence="1">Cell membrane</location>
        <topology evidence="1">Multi-pass membrane protein</topology>
    </subcellularLocation>
</comment>
<accession>A0ABS8KZF2</accession>
<keyword evidence="8" id="KW-1185">Reference proteome</keyword>
<feature type="transmembrane region" description="Helical" evidence="6">
    <location>
        <begin position="94"/>
        <end position="120"/>
    </location>
</feature>
<dbReference type="PANTHER" id="PTHR30213:SF1">
    <property type="entry name" value="INNER MEMBRANE PROTEIN YHJD"/>
    <property type="match status" value="1"/>
</dbReference>
<keyword evidence="5 6" id="KW-0472">Membrane</keyword>
<name>A0ABS8KZF2_9HYPH</name>
<organism evidence="7 8">
    <name type="scientific">Reyranella aquatilis</name>
    <dbReference type="NCBI Taxonomy" id="2035356"/>
    <lineage>
        <taxon>Bacteria</taxon>
        <taxon>Pseudomonadati</taxon>
        <taxon>Pseudomonadota</taxon>
        <taxon>Alphaproteobacteria</taxon>
        <taxon>Hyphomicrobiales</taxon>
        <taxon>Reyranellaceae</taxon>
        <taxon>Reyranella</taxon>
    </lineage>
</organism>
<dbReference type="NCBIfam" id="TIGR00765">
    <property type="entry name" value="yihY_not_rbn"/>
    <property type="match status" value="1"/>
</dbReference>
<reference evidence="7 8" key="1">
    <citation type="submission" date="2021-11" db="EMBL/GenBank/DDBJ databases">
        <authorList>
            <person name="Lee D.-H."/>
            <person name="Kim S.-B."/>
        </authorList>
    </citation>
    <scope>NUCLEOTIDE SEQUENCE [LARGE SCALE GENOMIC DNA]</scope>
    <source>
        <strain evidence="7 8">KCTC 52223</strain>
    </source>
</reference>
<dbReference type="Pfam" id="PF03631">
    <property type="entry name" value="Virul_fac_BrkB"/>
    <property type="match status" value="1"/>
</dbReference>
<evidence type="ECO:0000256" key="6">
    <source>
        <dbReference type="SAM" id="Phobius"/>
    </source>
</evidence>
<feature type="transmembrane region" description="Helical" evidence="6">
    <location>
        <begin position="33"/>
        <end position="56"/>
    </location>
</feature>
<keyword evidence="3 6" id="KW-0812">Transmembrane</keyword>
<feature type="transmembrane region" description="Helical" evidence="6">
    <location>
        <begin position="187"/>
        <end position="205"/>
    </location>
</feature>
<evidence type="ECO:0000256" key="4">
    <source>
        <dbReference type="ARBA" id="ARBA00022989"/>
    </source>
</evidence>
<proteinExistence type="predicted"/>
<keyword evidence="2" id="KW-1003">Cell membrane</keyword>
<evidence type="ECO:0000256" key="3">
    <source>
        <dbReference type="ARBA" id="ARBA00022692"/>
    </source>
</evidence>
<evidence type="ECO:0000313" key="8">
    <source>
        <dbReference type="Proteomes" id="UP001198862"/>
    </source>
</evidence>
<feature type="transmembrane region" description="Helical" evidence="6">
    <location>
        <begin position="141"/>
        <end position="167"/>
    </location>
</feature>
<feature type="transmembrane region" description="Helical" evidence="6">
    <location>
        <begin position="217"/>
        <end position="237"/>
    </location>
</feature>
<dbReference type="EMBL" id="JAJISD010000008">
    <property type="protein sequence ID" value="MCC8430921.1"/>
    <property type="molecule type" value="Genomic_DNA"/>
</dbReference>
<dbReference type="PIRSF" id="PIRSF035875">
    <property type="entry name" value="RNase_BN"/>
    <property type="match status" value="1"/>
</dbReference>
<evidence type="ECO:0000313" key="7">
    <source>
        <dbReference type="EMBL" id="MCC8430921.1"/>
    </source>
</evidence>
<dbReference type="InterPro" id="IPR017039">
    <property type="entry name" value="Virul_fac_BrkB"/>
</dbReference>
<sequence>MNAIAPPGRLGRLLRETVEGFIDDDAFSRGASIAYFTLFSLAPTLLLVIAIAGLVFGRDAAQGAVVDQLSGLMGRDTAEALQAMIRSAGDRMTGVVATLIGLVTIFLAASGVFGEVQSALNAIWKAKSTRSTLSRLVRARMASFGLVITLGFVLMVSLALSAALTALARFLKYRFPVAEFAVQAADLAISIVLISGLFAVMYKVLPDTPIRWRDVAVGALMATGLFEAGKYLIALYIGQTDVATSFGAAGALIVLLLWIFYSTLIFLLGAEFTRAWTRVYGARCRDPESRPTR</sequence>
<dbReference type="PANTHER" id="PTHR30213">
    <property type="entry name" value="INNER MEMBRANE PROTEIN YHJD"/>
    <property type="match status" value="1"/>
</dbReference>
<evidence type="ECO:0000256" key="2">
    <source>
        <dbReference type="ARBA" id="ARBA00022475"/>
    </source>
</evidence>
<evidence type="ECO:0000256" key="5">
    <source>
        <dbReference type="ARBA" id="ARBA00023136"/>
    </source>
</evidence>
<gene>
    <name evidence="7" type="ORF">LJ725_18260</name>
</gene>